<keyword evidence="2" id="KW-1185">Reference proteome</keyword>
<reference evidence="2" key="1">
    <citation type="journal article" date="2019" name="Int. J. Syst. Evol. Microbiol.">
        <title>The Global Catalogue of Microorganisms (GCM) 10K type strain sequencing project: providing services to taxonomists for standard genome sequencing and annotation.</title>
        <authorList>
            <consortium name="The Broad Institute Genomics Platform"/>
            <consortium name="The Broad Institute Genome Sequencing Center for Infectious Disease"/>
            <person name="Wu L."/>
            <person name="Ma J."/>
        </authorList>
    </citation>
    <scope>NUCLEOTIDE SEQUENCE [LARGE SCALE GENOMIC DNA]</scope>
    <source>
        <strain evidence="2">CCM 7282</strain>
    </source>
</reference>
<organism evidence="1 2">
    <name type="scientific">Thalassobacillus devorans</name>
    <dbReference type="NCBI Taxonomy" id="279813"/>
    <lineage>
        <taxon>Bacteria</taxon>
        <taxon>Bacillati</taxon>
        <taxon>Bacillota</taxon>
        <taxon>Bacilli</taxon>
        <taxon>Bacillales</taxon>
        <taxon>Bacillaceae</taxon>
        <taxon>Thalassobacillus</taxon>
    </lineage>
</organism>
<evidence type="ECO:0000313" key="1">
    <source>
        <dbReference type="EMBL" id="GGC79369.1"/>
    </source>
</evidence>
<gene>
    <name evidence="1" type="ORF">GCM10007216_07320</name>
</gene>
<sequence>MGKMVKNKAVVTLITVVCVLGAVSWLYPYSPVSAKKTITYQPDEVVVEQYENDLSAFKDRYQRVSEGEEEYSRTTDQVQYLLQMFEQRWLVSKEPTKVTKGKLDKIHFEVKQAREVLIGLVFEEEYTDNASSFLRLLLERTLHLEEQVNELKHASDHSRATLDREFRNLHTSFINNFGMLDTFFDRYLNEV</sequence>
<dbReference type="RefSeq" id="WP_062445453.1">
    <property type="nucleotide sequence ID" value="NZ_BMCJ01000001.1"/>
</dbReference>
<dbReference type="EMBL" id="BMCJ01000001">
    <property type="protein sequence ID" value="GGC79369.1"/>
    <property type="molecule type" value="Genomic_DNA"/>
</dbReference>
<proteinExistence type="predicted"/>
<protein>
    <submittedName>
        <fullName evidence="1">Uncharacterized protein</fullName>
    </submittedName>
</protein>
<evidence type="ECO:0000313" key="2">
    <source>
        <dbReference type="Proteomes" id="UP000619534"/>
    </source>
</evidence>
<comment type="caution">
    <text evidence="1">The sequence shown here is derived from an EMBL/GenBank/DDBJ whole genome shotgun (WGS) entry which is preliminary data.</text>
</comment>
<dbReference type="Proteomes" id="UP000619534">
    <property type="component" value="Unassembled WGS sequence"/>
</dbReference>
<name>A0ABQ1NL40_9BACI</name>
<accession>A0ABQ1NL40</accession>